<sequence length="177" mass="19595">MNRKTRRRSGTGALEEKLATTLASLPIPEPWDRGRFIEGVAELRGRPITVIPAGRLELPELGESPCGLWLLREHDDIIVHEDATSEYHMDQIVCHEIGHMVLGHGQAEPPADGELGDPRYAAVLPDLDPSTVRGVLGRSHYGDDLEREAETFASMLLVAAVSRRQGGDVRRLFFGQR</sequence>
<name>A0A370HBA4_9NOCA</name>
<dbReference type="Proteomes" id="UP000255355">
    <property type="component" value="Unassembled WGS sequence"/>
</dbReference>
<dbReference type="RefSeq" id="WP_246010804.1">
    <property type="nucleotide sequence ID" value="NZ_QQAZ01000002.1"/>
</dbReference>
<reference evidence="1 2" key="1">
    <citation type="submission" date="2018-07" db="EMBL/GenBank/DDBJ databases">
        <title>Genomic Encyclopedia of Type Strains, Phase IV (KMG-IV): sequencing the most valuable type-strain genomes for metagenomic binning, comparative biology and taxonomic classification.</title>
        <authorList>
            <person name="Goeker M."/>
        </authorList>
    </citation>
    <scope>NUCLEOTIDE SEQUENCE [LARGE SCALE GENOMIC DNA]</scope>
    <source>
        <strain evidence="1 2">DSM 44952</strain>
    </source>
</reference>
<organism evidence="1 2">
    <name type="scientific">Nocardia mexicana</name>
    <dbReference type="NCBI Taxonomy" id="279262"/>
    <lineage>
        <taxon>Bacteria</taxon>
        <taxon>Bacillati</taxon>
        <taxon>Actinomycetota</taxon>
        <taxon>Actinomycetes</taxon>
        <taxon>Mycobacteriales</taxon>
        <taxon>Nocardiaceae</taxon>
        <taxon>Nocardia</taxon>
    </lineage>
</organism>
<protein>
    <recommendedName>
        <fullName evidence="3">IrrE N-terminal-like domain-containing protein</fullName>
    </recommendedName>
</protein>
<evidence type="ECO:0000313" key="1">
    <source>
        <dbReference type="EMBL" id="RDI54198.1"/>
    </source>
</evidence>
<dbReference type="STRING" id="1210089.GCA_001613165_01475"/>
<evidence type="ECO:0008006" key="3">
    <source>
        <dbReference type="Google" id="ProtNLM"/>
    </source>
</evidence>
<keyword evidence="2" id="KW-1185">Reference proteome</keyword>
<accession>A0A370HBA4</accession>
<dbReference type="AlphaFoldDB" id="A0A370HBA4"/>
<gene>
    <name evidence="1" type="ORF">DFR68_102322</name>
</gene>
<proteinExistence type="predicted"/>
<comment type="caution">
    <text evidence="1">The sequence shown here is derived from an EMBL/GenBank/DDBJ whole genome shotgun (WGS) entry which is preliminary data.</text>
</comment>
<evidence type="ECO:0000313" key="2">
    <source>
        <dbReference type="Proteomes" id="UP000255355"/>
    </source>
</evidence>
<dbReference type="EMBL" id="QQAZ01000002">
    <property type="protein sequence ID" value="RDI54198.1"/>
    <property type="molecule type" value="Genomic_DNA"/>
</dbReference>